<dbReference type="InterPro" id="IPR039515">
    <property type="entry name" value="NOT4_mRING-HC-C4C4"/>
</dbReference>
<dbReference type="InterPro" id="IPR039780">
    <property type="entry name" value="Mot2"/>
</dbReference>
<evidence type="ECO:0000256" key="7">
    <source>
        <dbReference type="ARBA" id="ARBA00023015"/>
    </source>
</evidence>
<feature type="compositionally biased region" description="Polar residues" evidence="14">
    <location>
        <begin position="876"/>
        <end position="889"/>
    </location>
</feature>
<protein>
    <submittedName>
        <fullName evidence="17">Ccr4-not core complex subunit not4</fullName>
    </submittedName>
</protein>
<keyword evidence="7" id="KW-0805">Transcription regulation</keyword>
<dbReference type="FunFam" id="3.30.70.330:FF:000257">
    <property type="entry name" value="CCR4-NOT core complex subunit Not4"/>
    <property type="match status" value="1"/>
</dbReference>
<evidence type="ECO:0000313" key="17">
    <source>
        <dbReference type="EMBL" id="SLM33800.1"/>
    </source>
</evidence>
<feature type="region of interest" description="Disordered" evidence="14">
    <location>
        <begin position="717"/>
        <end position="794"/>
    </location>
</feature>
<dbReference type="InterPro" id="IPR003954">
    <property type="entry name" value="RRM_euk-type"/>
</dbReference>
<dbReference type="CDD" id="cd12438">
    <property type="entry name" value="RRM_CNOT4"/>
    <property type="match status" value="1"/>
</dbReference>
<reference evidence="18" key="1">
    <citation type="submission" date="2017-03" db="EMBL/GenBank/DDBJ databases">
        <authorList>
            <person name="Sharma R."/>
            <person name="Thines M."/>
        </authorList>
    </citation>
    <scope>NUCLEOTIDE SEQUENCE [LARGE SCALE GENOMIC DNA]</scope>
</reference>
<evidence type="ECO:0000256" key="11">
    <source>
        <dbReference type="PROSITE-ProRule" id="PRU00175"/>
    </source>
</evidence>
<keyword evidence="9" id="KW-0804">Transcription</keyword>
<evidence type="ECO:0000259" key="15">
    <source>
        <dbReference type="PROSITE" id="PS50089"/>
    </source>
</evidence>
<feature type="compositionally biased region" description="Low complexity" evidence="14">
    <location>
        <begin position="1032"/>
        <end position="1061"/>
    </location>
</feature>
<dbReference type="EMBL" id="FWEW01000127">
    <property type="protein sequence ID" value="SLM33800.1"/>
    <property type="molecule type" value="Genomic_DNA"/>
</dbReference>
<organism evidence="17 18">
    <name type="scientific">Lasallia pustulata</name>
    <dbReference type="NCBI Taxonomy" id="136370"/>
    <lineage>
        <taxon>Eukaryota</taxon>
        <taxon>Fungi</taxon>
        <taxon>Dikarya</taxon>
        <taxon>Ascomycota</taxon>
        <taxon>Pezizomycotina</taxon>
        <taxon>Lecanoromycetes</taxon>
        <taxon>OSLEUM clade</taxon>
        <taxon>Umbilicariomycetidae</taxon>
        <taxon>Umbilicariales</taxon>
        <taxon>Umbilicariaceae</taxon>
        <taxon>Lasallia</taxon>
    </lineage>
</organism>
<feature type="region of interest" description="Disordered" evidence="14">
    <location>
        <begin position="629"/>
        <end position="682"/>
    </location>
</feature>
<dbReference type="SUPFAM" id="SSF54928">
    <property type="entry name" value="RNA-binding domain, RBD"/>
    <property type="match status" value="1"/>
</dbReference>
<evidence type="ECO:0000256" key="9">
    <source>
        <dbReference type="ARBA" id="ARBA00023163"/>
    </source>
</evidence>
<dbReference type="InterPro" id="IPR001841">
    <property type="entry name" value="Znf_RING"/>
</dbReference>
<evidence type="ECO:0000256" key="13">
    <source>
        <dbReference type="SAM" id="Coils"/>
    </source>
</evidence>
<feature type="compositionally biased region" description="Polar residues" evidence="14">
    <location>
        <begin position="629"/>
        <end position="648"/>
    </location>
</feature>
<dbReference type="Gene3D" id="3.30.70.330">
    <property type="match status" value="1"/>
</dbReference>
<feature type="domain" description="RRM" evidence="16">
    <location>
        <begin position="120"/>
        <end position="206"/>
    </location>
</feature>
<dbReference type="Proteomes" id="UP000192927">
    <property type="component" value="Unassembled WGS sequence"/>
</dbReference>
<evidence type="ECO:0000256" key="14">
    <source>
        <dbReference type="SAM" id="MobiDB-lite"/>
    </source>
</evidence>
<feature type="compositionally biased region" description="Polar residues" evidence="14">
    <location>
        <begin position="736"/>
        <end position="748"/>
    </location>
</feature>
<dbReference type="GO" id="GO:0061630">
    <property type="term" value="F:ubiquitin protein ligase activity"/>
    <property type="evidence" value="ECO:0007669"/>
    <property type="project" value="UniProtKB-ARBA"/>
</dbReference>
<dbReference type="SUPFAM" id="SSF57850">
    <property type="entry name" value="RING/U-box"/>
    <property type="match status" value="1"/>
</dbReference>
<dbReference type="GO" id="GO:0005634">
    <property type="term" value="C:nucleus"/>
    <property type="evidence" value="ECO:0007669"/>
    <property type="project" value="UniProtKB-SubCell"/>
</dbReference>
<feature type="compositionally biased region" description="Low complexity" evidence="14">
    <location>
        <begin position="275"/>
        <end position="285"/>
    </location>
</feature>
<evidence type="ECO:0000256" key="10">
    <source>
        <dbReference type="ARBA" id="ARBA00023242"/>
    </source>
</evidence>
<dbReference type="GO" id="GO:0008270">
    <property type="term" value="F:zinc ion binding"/>
    <property type="evidence" value="ECO:0007669"/>
    <property type="project" value="UniProtKB-KW"/>
</dbReference>
<dbReference type="CDD" id="cd16618">
    <property type="entry name" value="mRING-HC-C4C4_CNOT4"/>
    <property type="match status" value="1"/>
</dbReference>
<name>A0A1W5CSN5_9LECA</name>
<feature type="compositionally biased region" description="Basic and acidic residues" evidence="14">
    <location>
        <begin position="290"/>
        <end position="301"/>
    </location>
</feature>
<evidence type="ECO:0000256" key="5">
    <source>
        <dbReference type="ARBA" id="ARBA00022833"/>
    </source>
</evidence>
<feature type="compositionally biased region" description="Basic and acidic residues" evidence="14">
    <location>
        <begin position="949"/>
        <end position="959"/>
    </location>
</feature>
<feature type="compositionally biased region" description="Basic and acidic residues" evidence="14">
    <location>
        <begin position="1076"/>
        <end position="1100"/>
    </location>
</feature>
<dbReference type="GO" id="GO:0030015">
    <property type="term" value="C:CCR4-NOT core complex"/>
    <property type="evidence" value="ECO:0007669"/>
    <property type="project" value="UniProtKB-ARBA"/>
</dbReference>
<dbReference type="FunFam" id="3.30.40.10:FF:000006">
    <property type="entry name" value="CCR4-NOT transcription complex subunit 4"/>
    <property type="match status" value="1"/>
</dbReference>
<keyword evidence="10" id="KW-0539">Nucleus</keyword>
<proteinExistence type="predicted"/>
<feature type="compositionally biased region" description="Basic and acidic residues" evidence="14">
    <location>
        <begin position="1158"/>
        <end position="1184"/>
    </location>
</feature>
<dbReference type="PROSITE" id="PS50102">
    <property type="entry name" value="RRM"/>
    <property type="match status" value="1"/>
</dbReference>
<feature type="compositionally biased region" description="Pro residues" evidence="14">
    <location>
        <begin position="265"/>
        <end position="274"/>
    </location>
</feature>
<keyword evidence="2" id="KW-0678">Repressor</keyword>
<dbReference type="PANTHER" id="PTHR12603:SF0">
    <property type="entry name" value="CCR4-NOT TRANSCRIPTION COMPLEX SUBUNIT 4"/>
    <property type="match status" value="1"/>
</dbReference>
<comment type="subcellular location">
    <subcellularLocation>
        <location evidence="1">Nucleus</location>
    </subcellularLocation>
</comment>
<dbReference type="InterPro" id="IPR012677">
    <property type="entry name" value="Nucleotide-bd_a/b_plait_sf"/>
</dbReference>
<evidence type="ECO:0000256" key="4">
    <source>
        <dbReference type="ARBA" id="ARBA00022771"/>
    </source>
</evidence>
<evidence type="ECO:0000256" key="1">
    <source>
        <dbReference type="ARBA" id="ARBA00004123"/>
    </source>
</evidence>
<feature type="domain" description="RING-type" evidence="15">
    <location>
        <begin position="18"/>
        <end position="61"/>
    </location>
</feature>
<dbReference type="InterPro" id="IPR013083">
    <property type="entry name" value="Znf_RING/FYVE/PHD"/>
</dbReference>
<dbReference type="PROSITE" id="PS50089">
    <property type="entry name" value="ZF_RING_2"/>
    <property type="match status" value="1"/>
</dbReference>
<sequence length="1435" mass="153670">MASRVQQDTFMDDSDDACPLCVEEFDLSDKNFRPCPCGYQVCQFCFNNIKNNMNGLCPACRRPYDDKTIEWKIVSPEEFKADVALQARKKAAARQKEAEKRQVETLNKKHLAGLRVVQKNLVYVVGLNPKIREEDLLQTLRGEQYFGQYGRILKIVVSKAKEGTNGTQSIGVYVTFARKQDAASCIAAVDGSQNGDRVLRAQYGTTKYCSAFLRNEPCNNRNCMFLHETGEDNDSFSRQDLSSINAVSTQQPAPIASSSASPNRVPQPQPPPQQAPQSIAAGSQPMARHISKDEPMSRSDSGDGSALPSSAAWAKNPQIQQSRRSSQTASRSTPSPGTAHAKLSGQPVESREEPHTKAPVTEIPIQQSIPDPDHRSPALSVVQSTKPEPHPQQTLMEECIKRVLDPNFKMAFNRAFFSQDEMREIDAYPPLFDPDGGLARYKWKKEQEEERVKREDEERNILRAISAAEEDDTLASGSLQLGGEPDNSGESADIVHPSNNEQRHIIQPPAYQSSSGVLPFGGPSSITKTLSNLSINHRSLTPQQQQHLLLLKSNNQQSVPQDNFQQGYASTSSGHQHQPSNPFQTQNNQLGVLQGHARQASRYTFANDSASASAAVKPATNAQLMAQQSAMMPPTQGKSFAAQPSQHPNLHGNHFYSGVQGPPPGLKSSGTPPISGGGMFGQGHGFASAMGGSIGLGGGSGVGKNSNDDLMRELLRGQSGAGNSGQGPDAGKQKENSTQLNEAISSVDNLVMEAASDAPQSTAVKGTQLGVSPAVSIPAPPGLSRSQDFPPLVAPRQVPVTPARLSGKAQSSSVASKTIPPIVPVLPKTPSRVASPMKEVKSEPVTVDNKTSKAGPSVQEEASKVASKKAAVDASGSPQGKGLSTSASFQDLALDKRAPNVRNGKHKAENEDPAKLVEKRQHPGKLDITAAQDASKKDLQSVAYQLDSTKPETPDRTDRPSVLGHSAISRPSTPSTAVSRTDSPAPRATQPRTIRVLPTPKLESPRILFPAVAAMASSPTADKQPSRRGTPVSEMVSSEMVSDNVSITSTSMSRPTSPPQSKVGSAPVRQTTKSQQKKERQARAKLAEKGTKSDEAPVKEVEEEPVQAPIVGRKKKAKKAATEGTTTSTPSASRPPSPPAAENTSQEEVPAPATTFKEAPKEVKESKKGAKKEAMRAQKEKQQARESPTPPASTTSDQQQKSNLNAAAIIADLQKSGEILSSSLDAFKGFASFNQRSDITQAEIANFAEPPPLPSLTDAERQKLDQGEAICVPTPGSDRPTIILPDKQTVRGLTAEQADRYLTLRKQTMSNMGPSAFVGSASSSSRHPHGPFSSSFPADALAQAQRNLDEASTELVNRFAGPVGAAQAGPAMPHWTNAGLPGVADAMPEGPVESLDVEEAEQAMLAAKKETEALEKRLNVLMKRNRRLMFGSGLV</sequence>
<feature type="compositionally biased region" description="Low complexity" evidence="14">
    <location>
        <begin position="252"/>
        <end position="264"/>
    </location>
</feature>
<dbReference type="GO" id="GO:0003723">
    <property type="term" value="F:RNA binding"/>
    <property type="evidence" value="ECO:0007669"/>
    <property type="project" value="UniProtKB-UniRule"/>
</dbReference>
<feature type="compositionally biased region" description="Polar residues" evidence="14">
    <location>
        <begin position="969"/>
        <end position="982"/>
    </location>
</feature>
<feature type="region of interest" description="Disordered" evidence="14">
    <location>
        <begin position="559"/>
        <end position="587"/>
    </location>
</feature>
<evidence type="ECO:0000259" key="16">
    <source>
        <dbReference type="PROSITE" id="PS50102"/>
    </source>
</evidence>
<dbReference type="InterPro" id="IPR035979">
    <property type="entry name" value="RBD_domain_sf"/>
</dbReference>
<evidence type="ECO:0000256" key="2">
    <source>
        <dbReference type="ARBA" id="ARBA00022491"/>
    </source>
</evidence>
<feature type="region of interest" description="Disordered" evidence="14">
    <location>
        <begin position="1317"/>
        <end position="1336"/>
    </location>
</feature>
<keyword evidence="4 11" id="KW-0863">Zinc-finger</keyword>
<feature type="coiled-coil region" evidence="13">
    <location>
        <begin position="1397"/>
        <end position="1424"/>
    </location>
</feature>
<feature type="compositionally biased region" description="Low complexity" evidence="14">
    <location>
        <begin position="1122"/>
        <end position="1132"/>
    </location>
</feature>
<feature type="region of interest" description="Disordered" evidence="14">
    <location>
        <begin position="465"/>
        <end position="495"/>
    </location>
</feature>
<dbReference type="PANTHER" id="PTHR12603">
    <property type="entry name" value="CCR4-NOT TRANSCRIPTION COMPLEX RELATED"/>
    <property type="match status" value="1"/>
</dbReference>
<evidence type="ECO:0000256" key="6">
    <source>
        <dbReference type="ARBA" id="ARBA00022884"/>
    </source>
</evidence>
<dbReference type="GO" id="GO:0016567">
    <property type="term" value="P:protein ubiquitination"/>
    <property type="evidence" value="ECO:0007669"/>
    <property type="project" value="TreeGrafter"/>
</dbReference>
<dbReference type="InterPro" id="IPR000504">
    <property type="entry name" value="RRM_dom"/>
</dbReference>
<accession>A0A1W5CSN5</accession>
<feature type="region of interest" description="Disordered" evidence="14">
    <location>
        <begin position="245"/>
        <end position="392"/>
    </location>
</feature>
<keyword evidence="5" id="KW-0862">Zinc</keyword>
<dbReference type="GO" id="GO:0000956">
    <property type="term" value="P:nuclear-transcribed mRNA catabolic process"/>
    <property type="evidence" value="ECO:0007669"/>
    <property type="project" value="UniProtKB-ARBA"/>
</dbReference>
<feature type="compositionally biased region" description="Polar residues" evidence="14">
    <location>
        <begin position="381"/>
        <end position="392"/>
    </location>
</feature>
<keyword evidence="3" id="KW-0479">Metal-binding</keyword>
<evidence type="ECO:0000256" key="3">
    <source>
        <dbReference type="ARBA" id="ARBA00022723"/>
    </source>
</evidence>
<dbReference type="Pfam" id="PF00076">
    <property type="entry name" value="RRM_1"/>
    <property type="match status" value="1"/>
</dbReference>
<keyword evidence="6 12" id="KW-0694">RNA-binding</keyword>
<feature type="coiled-coil region" evidence="13">
    <location>
        <begin position="438"/>
        <end position="465"/>
    </location>
</feature>
<feature type="region of interest" description="Disordered" evidence="14">
    <location>
        <begin position="821"/>
        <end position="1203"/>
    </location>
</feature>
<dbReference type="GO" id="GO:0051254">
    <property type="term" value="P:positive regulation of RNA metabolic process"/>
    <property type="evidence" value="ECO:0007669"/>
    <property type="project" value="UniProtKB-ARBA"/>
</dbReference>
<evidence type="ECO:0000256" key="12">
    <source>
        <dbReference type="PROSITE-ProRule" id="PRU00176"/>
    </source>
</evidence>
<feature type="compositionally biased region" description="Basic and acidic residues" evidence="14">
    <location>
        <begin position="906"/>
        <end position="925"/>
    </location>
</feature>
<evidence type="ECO:0000313" key="18">
    <source>
        <dbReference type="Proteomes" id="UP000192927"/>
    </source>
</evidence>
<dbReference type="InterPro" id="IPR034261">
    <property type="entry name" value="CNOT4_RRM"/>
</dbReference>
<keyword evidence="18" id="KW-1185">Reference proteome</keyword>
<evidence type="ECO:0000256" key="8">
    <source>
        <dbReference type="ARBA" id="ARBA00023054"/>
    </source>
</evidence>
<dbReference type="Gene3D" id="3.30.40.10">
    <property type="entry name" value="Zinc/RING finger domain, C3HC4 (zinc finger)"/>
    <property type="match status" value="1"/>
</dbReference>
<dbReference type="Pfam" id="PF14570">
    <property type="entry name" value="zf-RING_4"/>
    <property type="match status" value="1"/>
</dbReference>
<keyword evidence="8 13" id="KW-0175">Coiled coil</keyword>
<feature type="compositionally biased region" description="Low complexity" evidence="14">
    <location>
        <begin position="317"/>
        <end position="336"/>
    </location>
</feature>
<dbReference type="GO" id="GO:0010557">
    <property type="term" value="P:positive regulation of macromolecule biosynthetic process"/>
    <property type="evidence" value="ECO:0007669"/>
    <property type="project" value="UniProtKB-ARBA"/>
</dbReference>
<feature type="compositionally biased region" description="Low complexity" evidence="14">
    <location>
        <begin position="864"/>
        <end position="875"/>
    </location>
</feature>
<dbReference type="SMART" id="SM00361">
    <property type="entry name" value="RRM_1"/>
    <property type="match status" value="1"/>
</dbReference>
<feature type="compositionally biased region" description="Polar residues" evidence="14">
    <location>
        <begin position="1192"/>
        <end position="1203"/>
    </location>
</feature>